<sequence length="130" mass="14531">MYNQWSFKMLNTIGLLLHLLLVDIPKDIKRWLTLKAKDVAGNVIVVTGAASGLGRRMAQILAIEKKALLVIIDVDLKGAEQTVSSIVNEGGQADAYQCDIRKANELERTALQIQKKYGQLSIKHENYRLL</sequence>
<keyword evidence="2" id="KW-0560">Oxidoreductase</keyword>
<evidence type="ECO:0000256" key="1">
    <source>
        <dbReference type="ARBA" id="ARBA00006484"/>
    </source>
</evidence>
<comment type="caution">
    <text evidence="4">The sequence shown here is derived from an EMBL/GenBank/DDBJ whole genome shotgun (WGS) entry which is preliminary data.</text>
</comment>
<dbReference type="GO" id="GO:0005811">
    <property type="term" value="C:lipid droplet"/>
    <property type="evidence" value="ECO:0007669"/>
    <property type="project" value="TreeGrafter"/>
</dbReference>
<reference evidence="4 5" key="1">
    <citation type="submission" date="2014-10" db="EMBL/GenBank/DDBJ databases">
        <title>Draft genome of the hookworm Ancylostoma caninum.</title>
        <authorList>
            <person name="Mitreva M."/>
        </authorList>
    </citation>
    <scope>NUCLEOTIDE SEQUENCE [LARGE SCALE GENOMIC DNA]</scope>
    <source>
        <strain evidence="4 5">Baltimore</strain>
    </source>
</reference>
<feature type="chain" id="PRO_5017057911" description="Oxidoreductase, short chain dehydrogenase/reductase family protein" evidence="3">
    <location>
        <begin position="22"/>
        <end position="130"/>
    </location>
</feature>
<dbReference type="Gene3D" id="3.40.50.720">
    <property type="entry name" value="NAD(P)-binding Rossmann-like Domain"/>
    <property type="match status" value="1"/>
</dbReference>
<dbReference type="Pfam" id="PF00106">
    <property type="entry name" value="adh_short"/>
    <property type="match status" value="1"/>
</dbReference>
<dbReference type="OrthoDB" id="10253736at2759"/>
<accession>A0A368G3Z5</accession>
<dbReference type="InterPro" id="IPR002347">
    <property type="entry name" value="SDR_fam"/>
</dbReference>
<evidence type="ECO:0000313" key="5">
    <source>
        <dbReference type="Proteomes" id="UP000252519"/>
    </source>
</evidence>
<protein>
    <recommendedName>
        <fullName evidence="6">Oxidoreductase, short chain dehydrogenase/reductase family protein</fullName>
    </recommendedName>
</protein>
<gene>
    <name evidence="4" type="ORF">ANCCAN_14912</name>
</gene>
<dbReference type="GO" id="GO:0016616">
    <property type="term" value="F:oxidoreductase activity, acting on the CH-OH group of donors, NAD or NADP as acceptor"/>
    <property type="evidence" value="ECO:0007669"/>
    <property type="project" value="TreeGrafter"/>
</dbReference>
<feature type="signal peptide" evidence="3">
    <location>
        <begin position="1"/>
        <end position="21"/>
    </location>
</feature>
<dbReference type="InterPro" id="IPR036291">
    <property type="entry name" value="NAD(P)-bd_dom_sf"/>
</dbReference>
<dbReference type="STRING" id="29170.A0A368G3Z5"/>
<keyword evidence="5" id="KW-1185">Reference proteome</keyword>
<evidence type="ECO:0000313" key="4">
    <source>
        <dbReference type="EMBL" id="RCN39156.1"/>
    </source>
</evidence>
<name>A0A368G3Z5_ANCCA</name>
<keyword evidence="3" id="KW-0732">Signal</keyword>
<dbReference type="SUPFAM" id="SSF51735">
    <property type="entry name" value="NAD(P)-binding Rossmann-fold domains"/>
    <property type="match status" value="1"/>
</dbReference>
<dbReference type="PANTHER" id="PTHR24322">
    <property type="entry name" value="PKSB"/>
    <property type="match status" value="1"/>
</dbReference>
<dbReference type="AlphaFoldDB" id="A0A368G3Z5"/>
<organism evidence="4 5">
    <name type="scientific">Ancylostoma caninum</name>
    <name type="common">Dog hookworm</name>
    <dbReference type="NCBI Taxonomy" id="29170"/>
    <lineage>
        <taxon>Eukaryota</taxon>
        <taxon>Metazoa</taxon>
        <taxon>Ecdysozoa</taxon>
        <taxon>Nematoda</taxon>
        <taxon>Chromadorea</taxon>
        <taxon>Rhabditida</taxon>
        <taxon>Rhabditina</taxon>
        <taxon>Rhabditomorpha</taxon>
        <taxon>Strongyloidea</taxon>
        <taxon>Ancylostomatidae</taxon>
        <taxon>Ancylostomatinae</taxon>
        <taxon>Ancylostoma</taxon>
    </lineage>
</organism>
<evidence type="ECO:0000256" key="2">
    <source>
        <dbReference type="ARBA" id="ARBA00023002"/>
    </source>
</evidence>
<evidence type="ECO:0000256" key="3">
    <source>
        <dbReference type="SAM" id="SignalP"/>
    </source>
</evidence>
<dbReference type="EMBL" id="JOJR01000353">
    <property type="protein sequence ID" value="RCN39156.1"/>
    <property type="molecule type" value="Genomic_DNA"/>
</dbReference>
<dbReference type="PANTHER" id="PTHR24322:SF736">
    <property type="entry name" value="RETINOL DEHYDROGENASE 10"/>
    <property type="match status" value="1"/>
</dbReference>
<comment type="similarity">
    <text evidence="1">Belongs to the short-chain dehydrogenases/reductases (SDR) family.</text>
</comment>
<dbReference type="Proteomes" id="UP000252519">
    <property type="component" value="Unassembled WGS sequence"/>
</dbReference>
<evidence type="ECO:0008006" key="6">
    <source>
        <dbReference type="Google" id="ProtNLM"/>
    </source>
</evidence>
<proteinExistence type="inferred from homology"/>